<evidence type="ECO:0000256" key="1">
    <source>
        <dbReference type="PROSITE-ProRule" id="PRU00047"/>
    </source>
</evidence>
<evidence type="ECO:0000313" key="5">
    <source>
        <dbReference type="EMBL" id="KAK3188866.1"/>
    </source>
</evidence>
<dbReference type="InterPro" id="IPR025836">
    <property type="entry name" value="Zn_knuckle_CX2CX4HX4C"/>
</dbReference>
<proteinExistence type="predicted"/>
<dbReference type="PROSITE" id="PS50158">
    <property type="entry name" value="ZF_CCHC"/>
    <property type="match status" value="1"/>
</dbReference>
<accession>A0AAD9ZNC0</accession>
<keyword evidence="1" id="KW-0862">Zinc</keyword>
<reference evidence="4" key="1">
    <citation type="journal article" date="2023" name="Plant J.">
        <title>Genome sequences and population genomics provide insights into the demographic history, inbreeding, and mutation load of two 'living fossil' tree species of Dipteronia.</title>
        <authorList>
            <person name="Feng Y."/>
            <person name="Comes H.P."/>
            <person name="Chen J."/>
            <person name="Zhu S."/>
            <person name="Lu R."/>
            <person name="Zhang X."/>
            <person name="Li P."/>
            <person name="Qiu J."/>
            <person name="Olsen K.M."/>
            <person name="Qiu Y."/>
        </authorList>
    </citation>
    <scope>NUCLEOTIDE SEQUENCE</scope>
    <source>
        <strain evidence="4">NBL</strain>
    </source>
</reference>
<keyword evidence="6" id="KW-1185">Reference proteome</keyword>
<sequence length="171" mass="19204">MLDRMCKVDPITMNQARGRFARICVEIDISKPLLGSLSIDDRDIRVEYESLGLICFNCGRYGHNKESCREGMVDDIADEMVETNEPCEGNVKKEEHPYGQWLIVSYGKPNNKNIRGRNGQMNIGSNNISKRNDFNGKSGVNKSEASEPTDDKLGKHKYTKSGTEGEEHCEG</sequence>
<dbReference type="AlphaFoldDB" id="A0AAD9ZNC0"/>
<dbReference type="InterPro" id="IPR040256">
    <property type="entry name" value="At4g02000-like"/>
</dbReference>
<organism evidence="4 6">
    <name type="scientific">Dipteronia sinensis</name>
    <dbReference type="NCBI Taxonomy" id="43782"/>
    <lineage>
        <taxon>Eukaryota</taxon>
        <taxon>Viridiplantae</taxon>
        <taxon>Streptophyta</taxon>
        <taxon>Embryophyta</taxon>
        <taxon>Tracheophyta</taxon>
        <taxon>Spermatophyta</taxon>
        <taxon>Magnoliopsida</taxon>
        <taxon>eudicotyledons</taxon>
        <taxon>Gunneridae</taxon>
        <taxon>Pentapetalae</taxon>
        <taxon>rosids</taxon>
        <taxon>malvids</taxon>
        <taxon>Sapindales</taxon>
        <taxon>Sapindaceae</taxon>
        <taxon>Hippocastanoideae</taxon>
        <taxon>Acereae</taxon>
        <taxon>Dipteronia</taxon>
    </lineage>
</organism>
<dbReference type="GO" id="GO:0003676">
    <property type="term" value="F:nucleic acid binding"/>
    <property type="evidence" value="ECO:0007669"/>
    <property type="project" value="InterPro"/>
</dbReference>
<name>A0AAD9ZNC0_9ROSI</name>
<dbReference type="GO" id="GO:0008270">
    <property type="term" value="F:zinc ion binding"/>
    <property type="evidence" value="ECO:0007669"/>
    <property type="project" value="UniProtKB-KW"/>
</dbReference>
<evidence type="ECO:0000313" key="4">
    <source>
        <dbReference type="EMBL" id="KAK3185110.1"/>
    </source>
</evidence>
<protein>
    <recommendedName>
        <fullName evidence="3">CCHC-type domain-containing protein</fullName>
    </recommendedName>
</protein>
<evidence type="ECO:0000313" key="6">
    <source>
        <dbReference type="Proteomes" id="UP001281410"/>
    </source>
</evidence>
<dbReference type="InterPro" id="IPR001878">
    <property type="entry name" value="Znf_CCHC"/>
</dbReference>
<feature type="domain" description="CCHC-type" evidence="3">
    <location>
        <begin position="55"/>
        <end position="70"/>
    </location>
</feature>
<feature type="region of interest" description="Disordered" evidence="2">
    <location>
        <begin position="112"/>
        <end position="171"/>
    </location>
</feature>
<dbReference type="Proteomes" id="UP001281410">
    <property type="component" value="Unassembled WGS sequence"/>
</dbReference>
<gene>
    <name evidence="5" type="ORF">Dsin_028427</name>
    <name evidence="4" type="ORF">Dsin_032396</name>
</gene>
<keyword evidence="1" id="KW-0863">Zinc-finger</keyword>
<evidence type="ECO:0000259" key="3">
    <source>
        <dbReference type="PROSITE" id="PS50158"/>
    </source>
</evidence>
<keyword evidence="1" id="KW-0479">Metal-binding</keyword>
<dbReference type="Pfam" id="PF14392">
    <property type="entry name" value="zf-CCHC_4"/>
    <property type="match status" value="1"/>
</dbReference>
<dbReference type="PANTHER" id="PTHR31286">
    <property type="entry name" value="GLYCINE-RICH CELL WALL STRUCTURAL PROTEIN 1.8-LIKE"/>
    <property type="match status" value="1"/>
</dbReference>
<evidence type="ECO:0000256" key="2">
    <source>
        <dbReference type="SAM" id="MobiDB-lite"/>
    </source>
</evidence>
<comment type="caution">
    <text evidence="4">The sequence shown here is derived from an EMBL/GenBank/DDBJ whole genome shotgun (WGS) entry which is preliminary data.</text>
</comment>
<dbReference type="EMBL" id="JANJYJ010000010">
    <property type="protein sequence ID" value="KAK3185110.1"/>
    <property type="molecule type" value="Genomic_DNA"/>
</dbReference>
<dbReference type="PANTHER" id="PTHR31286:SF99">
    <property type="entry name" value="DUF4283 DOMAIN-CONTAINING PROTEIN"/>
    <property type="match status" value="1"/>
</dbReference>
<dbReference type="EMBL" id="JANJYJ010000009">
    <property type="protein sequence ID" value="KAK3188866.1"/>
    <property type="molecule type" value="Genomic_DNA"/>
</dbReference>
<feature type="compositionally biased region" description="Polar residues" evidence="2">
    <location>
        <begin position="112"/>
        <end position="129"/>
    </location>
</feature>